<protein>
    <recommendedName>
        <fullName evidence="3">Alkyl hydroperoxide reductase subunit C/ Thiol specific antioxidant domain-containing protein</fullName>
    </recommendedName>
</protein>
<proteinExistence type="predicted"/>
<name>A0A0A5FXT4_9BACI</name>
<evidence type="ECO:0008006" key="3">
    <source>
        <dbReference type="Google" id="ProtNLM"/>
    </source>
</evidence>
<evidence type="ECO:0000313" key="1">
    <source>
        <dbReference type="EMBL" id="KGX85631.1"/>
    </source>
</evidence>
<evidence type="ECO:0000313" key="2">
    <source>
        <dbReference type="Proteomes" id="UP000030403"/>
    </source>
</evidence>
<keyword evidence="2" id="KW-1185">Reference proteome</keyword>
<gene>
    <name evidence="1" type="ORF">N783_14145</name>
</gene>
<dbReference type="EMBL" id="AVPF01000038">
    <property type="protein sequence ID" value="KGX85631.1"/>
    <property type="molecule type" value="Genomic_DNA"/>
</dbReference>
<comment type="caution">
    <text evidence="1">The sequence shown here is derived from an EMBL/GenBank/DDBJ whole genome shotgun (WGS) entry which is preliminary data.</text>
</comment>
<organism evidence="1 2">
    <name type="scientific">Pontibacillus marinus BH030004 = DSM 16465</name>
    <dbReference type="NCBI Taxonomy" id="1385511"/>
    <lineage>
        <taxon>Bacteria</taxon>
        <taxon>Bacillati</taxon>
        <taxon>Bacillota</taxon>
        <taxon>Bacilli</taxon>
        <taxon>Bacillales</taxon>
        <taxon>Bacillaceae</taxon>
        <taxon>Pontibacillus</taxon>
    </lineage>
</organism>
<dbReference type="AlphaFoldDB" id="A0A0A5FXT4"/>
<dbReference type="Gene3D" id="3.40.30.10">
    <property type="entry name" value="Glutaredoxin"/>
    <property type="match status" value="1"/>
</dbReference>
<sequence length="37" mass="4301">MLLQKLDNVELLDLDGNTVSTDDFRGKNTLIFMWASW</sequence>
<dbReference type="SUPFAM" id="SSF52833">
    <property type="entry name" value="Thioredoxin-like"/>
    <property type="match status" value="1"/>
</dbReference>
<reference evidence="1 2" key="1">
    <citation type="submission" date="2013-08" db="EMBL/GenBank/DDBJ databases">
        <authorList>
            <person name="Huang J."/>
            <person name="Wang G."/>
        </authorList>
    </citation>
    <scope>NUCLEOTIDE SEQUENCE [LARGE SCALE GENOMIC DNA]</scope>
    <source>
        <strain evidence="1 2">BH030004</strain>
    </source>
</reference>
<dbReference type="eggNOG" id="ENOG5033KG3">
    <property type="taxonomic scope" value="Bacteria"/>
</dbReference>
<accession>A0A0A5FXT4</accession>
<dbReference type="Proteomes" id="UP000030403">
    <property type="component" value="Unassembled WGS sequence"/>
</dbReference>
<dbReference type="InterPro" id="IPR036249">
    <property type="entry name" value="Thioredoxin-like_sf"/>
</dbReference>